<keyword evidence="1" id="KW-0812">Transmembrane</keyword>
<dbReference type="AlphaFoldDB" id="A0A8D1IRT3"/>
<dbReference type="Proteomes" id="UP000694728">
    <property type="component" value="Unplaced"/>
</dbReference>
<organism evidence="3 4">
    <name type="scientific">Sus scrofa</name>
    <name type="common">Pig</name>
    <dbReference type="NCBI Taxonomy" id="9823"/>
    <lineage>
        <taxon>Eukaryota</taxon>
        <taxon>Metazoa</taxon>
        <taxon>Chordata</taxon>
        <taxon>Craniata</taxon>
        <taxon>Vertebrata</taxon>
        <taxon>Euteleostomi</taxon>
        <taxon>Mammalia</taxon>
        <taxon>Eutheria</taxon>
        <taxon>Laurasiatheria</taxon>
        <taxon>Artiodactyla</taxon>
        <taxon>Suina</taxon>
        <taxon>Suidae</taxon>
        <taxon>Sus</taxon>
    </lineage>
</organism>
<dbReference type="Ensembl" id="ENSSSCT00045055093.1">
    <property type="protein sequence ID" value="ENSSSCP00045038404.1"/>
    <property type="gene ID" value="ENSSSCG00045032293.1"/>
</dbReference>
<accession>A0A8D1IRT3</accession>
<feature type="transmembrane region" description="Helical" evidence="1">
    <location>
        <begin position="69"/>
        <end position="87"/>
    </location>
</feature>
<feature type="transmembrane region" description="Helical" evidence="1">
    <location>
        <begin position="93"/>
        <end position="112"/>
    </location>
</feature>
<feature type="chain" id="PRO_5034257537" evidence="2">
    <location>
        <begin position="19"/>
        <end position="120"/>
    </location>
</feature>
<keyword evidence="1" id="KW-0472">Membrane</keyword>
<feature type="transmembrane region" description="Helical" evidence="1">
    <location>
        <begin position="42"/>
        <end position="62"/>
    </location>
</feature>
<keyword evidence="1" id="KW-1133">Transmembrane helix</keyword>
<evidence type="ECO:0000313" key="4">
    <source>
        <dbReference type="Proteomes" id="UP000694728"/>
    </source>
</evidence>
<proteinExistence type="predicted"/>
<evidence type="ECO:0000313" key="3">
    <source>
        <dbReference type="Ensembl" id="ENSSSCP00045038404.1"/>
    </source>
</evidence>
<protein>
    <submittedName>
        <fullName evidence="3">Uncharacterized protein</fullName>
    </submittedName>
</protein>
<evidence type="ECO:0000256" key="2">
    <source>
        <dbReference type="SAM" id="SignalP"/>
    </source>
</evidence>
<keyword evidence="2" id="KW-0732">Signal</keyword>
<feature type="signal peptide" evidence="2">
    <location>
        <begin position="1"/>
        <end position="18"/>
    </location>
</feature>
<name>A0A8D1IRT3_PIG</name>
<sequence length="120" mass="13010">MCCKAGLVLLISLSFCFSAKVLISPSNLNESLAGSSNLGWRIFPFITLSLSCHSLLPCRVSAEKSADNLLGVPLYVVCFFSLAAFKIFSLSLILVSLMNMCLGVFLLGFILYGTRCASWI</sequence>
<evidence type="ECO:0000256" key="1">
    <source>
        <dbReference type="SAM" id="Phobius"/>
    </source>
</evidence>
<reference evidence="3" key="1">
    <citation type="submission" date="2025-08" db="UniProtKB">
        <authorList>
            <consortium name="Ensembl"/>
        </authorList>
    </citation>
    <scope>IDENTIFICATION</scope>
</reference>